<reference evidence="1 2" key="1">
    <citation type="journal article" date="2009" name="Stand. Genomic Sci.">
        <title>Complete genome sequence of Catenulispora acidiphila type strain (ID 139908).</title>
        <authorList>
            <person name="Copeland A."/>
            <person name="Lapidus A."/>
            <person name="Glavina Del Rio T."/>
            <person name="Nolan M."/>
            <person name="Lucas S."/>
            <person name="Chen F."/>
            <person name="Tice H."/>
            <person name="Cheng J.F."/>
            <person name="Bruce D."/>
            <person name="Goodwin L."/>
            <person name="Pitluck S."/>
            <person name="Mikhailova N."/>
            <person name="Pati A."/>
            <person name="Ivanova N."/>
            <person name="Mavromatis K."/>
            <person name="Chen A."/>
            <person name="Palaniappan K."/>
            <person name="Chain P."/>
            <person name="Land M."/>
            <person name="Hauser L."/>
            <person name="Chang Y.J."/>
            <person name="Jeffries C.D."/>
            <person name="Chertkov O."/>
            <person name="Brettin T."/>
            <person name="Detter J.C."/>
            <person name="Han C."/>
            <person name="Ali Z."/>
            <person name="Tindall B.J."/>
            <person name="Goker M."/>
            <person name="Bristow J."/>
            <person name="Eisen J.A."/>
            <person name="Markowitz V."/>
            <person name="Hugenholtz P."/>
            <person name="Kyrpides N.C."/>
            <person name="Klenk H.P."/>
        </authorList>
    </citation>
    <scope>NUCLEOTIDE SEQUENCE [LARGE SCALE GENOMIC DNA]</scope>
    <source>
        <strain evidence="2">DSM 44928 / JCM 14897 / NBRC 102108 / NRRL B-24433 / ID139908</strain>
    </source>
</reference>
<keyword evidence="2" id="KW-1185">Reference proteome</keyword>
<name>C7QG64_CATAD</name>
<dbReference type="KEGG" id="cai:Caci_4041"/>
<gene>
    <name evidence="1" type="ordered locus">Caci_4041</name>
</gene>
<evidence type="ECO:0000313" key="2">
    <source>
        <dbReference type="Proteomes" id="UP000000851"/>
    </source>
</evidence>
<proteinExistence type="predicted"/>
<protein>
    <submittedName>
        <fullName evidence="1">Uncharacterized protein</fullName>
    </submittedName>
</protein>
<accession>C7QG64</accession>
<evidence type="ECO:0000313" key="1">
    <source>
        <dbReference type="EMBL" id="ACU72909.1"/>
    </source>
</evidence>
<dbReference type="EMBL" id="CP001700">
    <property type="protein sequence ID" value="ACU72909.1"/>
    <property type="molecule type" value="Genomic_DNA"/>
</dbReference>
<sequence>MTTDEQPTAPDGEPDLDLYAIGADIPDGAAVVLVTEIDNPIDEVDSHLKRFIGRWATEDEVSKIWDGYVYIRLRRADAETVDAELILAHDGQLIPVVRLANTTDWAEQLRLPANAIMTLHTDLESGDPCKDHADGVAPH</sequence>
<dbReference type="InParanoid" id="C7QG64"/>
<dbReference type="RefSeq" id="WP_015792638.1">
    <property type="nucleotide sequence ID" value="NC_013131.1"/>
</dbReference>
<dbReference type="Proteomes" id="UP000000851">
    <property type="component" value="Chromosome"/>
</dbReference>
<dbReference type="HOGENOM" id="CLU_1841511_0_0_11"/>
<organism evidence="1 2">
    <name type="scientific">Catenulispora acidiphila (strain DSM 44928 / JCM 14897 / NBRC 102108 / NRRL B-24433 / ID139908)</name>
    <dbReference type="NCBI Taxonomy" id="479433"/>
    <lineage>
        <taxon>Bacteria</taxon>
        <taxon>Bacillati</taxon>
        <taxon>Actinomycetota</taxon>
        <taxon>Actinomycetes</taxon>
        <taxon>Catenulisporales</taxon>
        <taxon>Catenulisporaceae</taxon>
        <taxon>Catenulispora</taxon>
    </lineage>
</organism>
<dbReference type="AlphaFoldDB" id="C7QG64"/>